<evidence type="ECO:0000313" key="2">
    <source>
        <dbReference type="EMBL" id="PXX75936.1"/>
    </source>
</evidence>
<dbReference type="InterPro" id="IPR058240">
    <property type="entry name" value="rSAM_sf"/>
</dbReference>
<gene>
    <name evidence="2" type="ORF">DES51_11626</name>
</gene>
<comment type="caution">
    <text evidence="2">The sequence shown here is derived from an EMBL/GenBank/DDBJ whole genome shotgun (WGS) entry which is preliminary data.</text>
</comment>
<dbReference type="GO" id="GO:0003824">
    <property type="term" value="F:catalytic activity"/>
    <property type="evidence" value="ECO:0007669"/>
    <property type="project" value="InterPro"/>
</dbReference>
<accession>A0A318L409</accession>
<dbReference type="STRING" id="1034346.GCA_000313565_01752"/>
<keyword evidence="3" id="KW-1185">Reference proteome</keyword>
<dbReference type="AlphaFoldDB" id="A0A318L409"/>
<protein>
    <recommendedName>
        <fullName evidence="1">Elp3/MiaA/NifB-like radical SAM core domain-containing protein</fullName>
    </recommendedName>
</protein>
<feature type="domain" description="Elp3/MiaA/NifB-like radical SAM core" evidence="1">
    <location>
        <begin position="16"/>
        <end position="216"/>
    </location>
</feature>
<dbReference type="EMBL" id="QJKH01000016">
    <property type="protein sequence ID" value="PXX75936.1"/>
    <property type="molecule type" value="Genomic_DNA"/>
</dbReference>
<dbReference type="SUPFAM" id="SSF102114">
    <property type="entry name" value="Radical SAM enzymes"/>
    <property type="match status" value="1"/>
</dbReference>
<evidence type="ECO:0000313" key="3">
    <source>
        <dbReference type="Proteomes" id="UP000247612"/>
    </source>
</evidence>
<dbReference type="RefSeq" id="WP_022938057.1">
    <property type="nucleotide sequence ID" value="NZ_CABKRQ010000004.1"/>
</dbReference>
<reference evidence="2 3" key="1">
    <citation type="submission" date="2018-05" db="EMBL/GenBank/DDBJ databases">
        <title>Genomic Encyclopedia of Type Strains, Phase IV (KMG-IV): sequencing the most valuable type-strain genomes for metagenomic binning, comparative biology and taxonomic classification.</title>
        <authorList>
            <person name="Goeker M."/>
        </authorList>
    </citation>
    <scope>NUCLEOTIDE SEQUENCE [LARGE SCALE GENOMIC DNA]</scope>
    <source>
        <strain evidence="2 3">JC118</strain>
    </source>
</reference>
<proteinExistence type="predicted"/>
<organism evidence="2 3">
    <name type="scientific">Dielma fastidiosa</name>
    <dbReference type="NCBI Taxonomy" id="1034346"/>
    <lineage>
        <taxon>Bacteria</taxon>
        <taxon>Bacillati</taxon>
        <taxon>Bacillota</taxon>
        <taxon>Erysipelotrichia</taxon>
        <taxon>Erysipelotrichales</taxon>
        <taxon>Erysipelotrichaceae</taxon>
        <taxon>Dielma</taxon>
    </lineage>
</organism>
<evidence type="ECO:0000259" key="1">
    <source>
        <dbReference type="SMART" id="SM00729"/>
    </source>
</evidence>
<dbReference type="SMART" id="SM00729">
    <property type="entry name" value="Elp3"/>
    <property type="match status" value="1"/>
</dbReference>
<dbReference type="GO" id="GO:0051536">
    <property type="term" value="F:iron-sulfur cluster binding"/>
    <property type="evidence" value="ECO:0007669"/>
    <property type="project" value="InterPro"/>
</dbReference>
<name>A0A318L409_9FIRM</name>
<dbReference type="InterPro" id="IPR006638">
    <property type="entry name" value="Elp3/MiaA/NifB-like_rSAM"/>
</dbReference>
<sequence>MSDMVRYSKVTAKNQREIVLLKGRPCVWGRCAFCDYTLDNGEDEAAMVEFNRNVLRQITGEFGVLEVINSGSVFELPTQTLAELREIVQDKGIKKLFFEVYWCYRERLSEIEDYFQIPIIFKNGVETFDDDFRNRVLKKGTVFSGPEEVAQYFKSICLMVGIQGQSKEMIDRDMEYLQKYFEYGCVNMYVNNTTKIKEDPQLAAWFREKYAYLEADPKIEVLWNNTDFGVGEVLS</sequence>
<dbReference type="Proteomes" id="UP000247612">
    <property type="component" value="Unassembled WGS sequence"/>
</dbReference>